<proteinExistence type="predicted"/>
<evidence type="ECO:0000256" key="1">
    <source>
        <dbReference type="ARBA" id="ARBA00023277"/>
    </source>
</evidence>
<dbReference type="Proteomes" id="UP000325957">
    <property type="component" value="Unassembled WGS sequence"/>
</dbReference>
<reference evidence="3 4" key="1">
    <citation type="submission" date="2019-05" db="EMBL/GenBank/DDBJ databases">
        <title>Kocuria coralli sp. nov., a novel actinobacterium isolated from coral reef seawater.</title>
        <authorList>
            <person name="Li J."/>
        </authorList>
    </citation>
    <scope>NUCLEOTIDE SEQUENCE [LARGE SCALE GENOMIC DNA]</scope>
    <source>
        <strain evidence="3 4">SCSIO 13007</strain>
    </source>
</reference>
<dbReference type="Gene3D" id="3.20.20.150">
    <property type="entry name" value="Divalent-metal-dependent TIM barrel enzymes"/>
    <property type="match status" value="1"/>
</dbReference>
<dbReference type="InterPro" id="IPR013022">
    <property type="entry name" value="Xyl_isomerase-like_TIM-brl"/>
</dbReference>
<dbReference type="InterPro" id="IPR050312">
    <property type="entry name" value="IolE/XylAMocC-like"/>
</dbReference>
<dbReference type="SUPFAM" id="SSF51658">
    <property type="entry name" value="Xylose isomerase-like"/>
    <property type="match status" value="1"/>
</dbReference>
<sequence length="325" mass="35062">MQIGLLTDSLGNRSLEEALDTAAGLGLDTVEFAMGNWSGAPHTDLAALVRSAGARDALAEAVGSRGLTISALNANGNQLHPVSGAQQDGVVRDTIRVASEMGVPTVVLMSGLPAARGEKSPNWITTSWPPETLEILEYQWEEVARPYWLDLAEFARRHDVRLAVEMHGRQLVFNVATLKRLRDMAGDDVVGANLDPSHLMWMGADILEVIRALGSSIFHVHAKDVRIDRRNAGINGVLDTLPPADAAERSWNFVTLGLGHPGGASFWADFVYTLRSVGYEGPLNIEHEDVLLSSAEGVRRSAELLRSVAISEAPDWVPADIHGSI</sequence>
<dbReference type="OrthoDB" id="9779184at2"/>
<accession>A0A5J5KXQ2</accession>
<dbReference type="RefSeq" id="WP_158033663.1">
    <property type="nucleotide sequence ID" value="NZ_ML708616.1"/>
</dbReference>
<evidence type="ECO:0000259" key="2">
    <source>
        <dbReference type="Pfam" id="PF01261"/>
    </source>
</evidence>
<evidence type="ECO:0000313" key="4">
    <source>
        <dbReference type="Proteomes" id="UP000325957"/>
    </source>
</evidence>
<dbReference type="PANTHER" id="PTHR12110:SF21">
    <property type="entry name" value="XYLOSE ISOMERASE-LIKE TIM BARREL DOMAIN-CONTAINING PROTEIN"/>
    <property type="match status" value="1"/>
</dbReference>
<keyword evidence="4" id="KW-1185">Reference proteome</keyword>
<dbReference type="GO" id="GO:0016853">
    <property type="term" value="F:isomerase activity"/>
    <property type="evidence" value="ECO:0007669"/>
    <property type="project" value="UniProtKB-KW"/>
</dbReference>
<dbReference type="PANTHER" id="PTHR12110">
    <property type="entry name" value="HYDROXYPYRUVATE ISOMERASE"/>
    <property type="match status" value="1"/>
</dbReference>
<dbReference type="EMBL" id="SZWF01000007">
    <property type="protein sequence ID" value="KAA9394292.1"/>
    <property type="molecule type" value="Genomic_DNA"/>
</dbReference>
<dbReference type="Pfam" id="PF01261">
    <property type="entry name" value="AP_endonuc_2"/>
    <property type="match status" value="1"/>
</dbReference>
<keyword evidence="3" id="KW-0413">Isomerase</keyword>
<dbReference type="AlphaFoldDB" id="A0A5J5KXQ2"/>
<name>A0A5J5KXQ2_9MICC</name>
<feature type="domain" description="Xylose isomerase-like TIM barrel" evidence="2">
    <location>
        <begin position="20"/>
        <end position="307"/>
    </location>
</feature>
<comment type="caution">
    <text evidence="3">The sequence shown here is derived from an EMBL/GenBank/DDBJ whole genome shotgun (WGS) entry which is preliminary data.</text>
</comment>
<evidence type="ECO:0000313" key="3">
    <source>
        <dbReference type="EMBL" id="KAA9394292.1"/>
    </source>
</evidence>
<keyword evidence="1" id="KW-0119">Carbohydrate metabolism</keyword>
<protein>
    <submittedName>
        <fullName evidence="3">Sugar phosphate isomerase/epimerase</fullName>
    </submittedName>
</protein>
<gene>
    <name evidence="3" type="ORF">FCK90_07365</name>
</gene>
<organism evidence="3 4">
    <name type="scientific">Kocuria coralli</name>
    <dbReference type="NCBI Taxonomy" id="1461025"/>
    <lineage>
        <taxon>Bacteria</taxon>
        <taxon>Bacillati</taxon>
        <taxon>Actinomycetota</taxon>
        <taxon>Actinomycetes</taxon>
        <taxon>Micrococcales</taxon>
        <taxon>Micrococcaceae</taxon>
        <taxon>Kocuria</taxon>
    </lineage>
</organism>
<dbReference type="InterPro" id="IPR036237">
    <property type="entry name" value="Xyl_isomerase-like_sf"/>
</dbReference>